<dbReference type="GO" id="GO:0003676">
    <property type="term" value="F:nucleic acid binding"/>
    <property type="evidence" value="ECO:0007669"/>
    <property type="project" value="InterPro"/>
</dbReference>
<evidence type="ECO:0000313" key="2">
    <source>
        <dbReference type="Proteomes" id="UP000887116"/>
    </source>
</evidence>
<organism evidence="1 2">
    <name type="scientific">Trichonephila clavata</name>
    <name type="common">Joro spider</name>
    <name type="synonym">Nephila clavata</name>
    <dbReference type="NCBI Taxonomy" id="2740835"/>
    <lineage>
        <taxon>Eukaryota</taxon>
        <taxon>Metazoa</taxon>
        <taxon>Ecdysozoa</taxon>
        <taxon>Arthropoda</taxon>
        <taxon>Chelicerata</taxon>
        <taxon>Arachnida</taxon>
        <taxon>Araneae</taxon>
        <taxon>Araneomorphae</taxon>
        <taxon>Entelegynae</taxon>
        <taxon>Araneoidea</taxon>
        <taxon>Nephilidae</taxon>
        <taxon>Trichonephila</taxon>
    </lineage>
</organism>
<dbReference type="EMBL" id="BMAO01037209">
    <property type="protein sequence ID" value="GFR16081.1"/>
    <property type="molecule type" value="Genomic_DNA"/>
</dbReference>
<dbReference type="AlphaFoldDB" id="A0A8X6H2J0"/>
<dbReference type="OrthoDB" id="61116at2759"/>
<protein>
    <submittedName>
        <fullName evidence="1">Methyltransferase-like protein 4</fullName>
    </submittedName>
</protein>
<dbReference type="Proteomes" id="UP000887116">
    <property type="component" value="Unassembled WGS sequence"/>
</dbReference>
<dbReference type="InterPro" id="IPR002052">
    <property type="entry name" value="DNA_methylase_N6_adenine_CS"/>
</dbReference>
<sequence>MSIKIKSHLVKEILNEKVSQISGVYEEVEETARKRIKNKKGILQTNSLENAIITEKATCLIQAAKDLNFIKSHDISSVEWFENNYEARKAAKEILNLYLEDVPSEYYNRNDEPIMVIFGSEKYVLPAKSSFHLCDIKSLENLKGKKYDLIVLDPPWENKSVRRKKSQILIKVHNKRWEGVRQTFCILSGSVYEEKMASESI</sequence>
<keyword evidence="2" id="KW-1185">Reference proteome</keyword>
<keyword evidence="1" id="KW-0808">Transferase</keyword>
<dbReference type="GO" id="GO:0008168">
    <property type="term" value="F:methyltransferase activity"/>
    <property type="evidence" value="ECO:0007669"/>
    <property type="project" value="UniProtKB-KW"/>
</dbReference>
<reference evidence="1" key="1">
    <citation type="submission" date="2020-07" db="EMBL/GenBank/DDBJ databases">
        <title>Multicomponent nature underlies the extraordinary mechanical properties of spider dragline silk.</title>
        <authorList>
            <person name="Kono N."/>
            <person name="Nakamura H."/>
            <person name="Mori M."/>
            <person name="Yoshida Y."/>
            <person name="Ohtoshi R."/>
            <person name="Malay A.D."/>
            <person name="Moran D.A.P."/>
            <person name="Tomita M."/>
            <person name="Numata K."/>
            <person name="Arakawa K."/>
        </authorList>
    </citation>
    <scope>NUCLEOTIDE SEQUENCE</scope>
</reference>
<proteinExistence type="predicted"/>
<dbReference type="PROSITE" id="PS00092">
    <property type="entry name" value="N6_MTASE"/>
    <property type="match status" value="1"/>
</dbReference>
<keyword evidence="1" id="KW-0489">Methyltransferase</keyword>
<name>A0A8X6H2J0_TRICU</name>
<accession>A0A8X6H2J0</accession>
<dbReference type="GO" id="GO:0032259">
    <property type="term" value="P:methylation"/>
    <property type="evidence" value="ECO:0007669"/>
    <property type="project" value="UniProtKB-KW"/>
</dbReference>
<evidence type="ECO:0000313" key="1">
    <source>
        <dbReference type="EMBL" id="GFR16081.1"/>
    </source>
</evidence>
<comment type="caution">
    <text evidence="1">The sequence shown here is derived from an EMBL/GenBank/DDBJ whole genome shotgun (WGS) entry which is preliminary data.</text>
</comment>
<gene>
    <name evidence="1" type="primary">NCL1_27123</name>
    <name evidence="1" type="ORF">TNCT_528521</name>
</gene>